<feature type="domain" description="IraD/Gp25-like" evidence="1">
    <location>
        <begin position="29"/>
        <end position="110"/>
    </location>
</feature>
<evidence type="ECO:0000259" key="1">
    <source>
        <dbReference type="Pfam" id="PF04965"/>
    </source>
</evidence>
<name>A0A5J4RAP1_9ZZZZ</name>
<dbReference type="AlphaFoldDB" id="A0A5J4RAP1"/>
<organism evidence="2">
    <name type="scientific">termite gut metagenome</name>
    <dbReference type="NCBI Taxonomy" id="433724"/>
    <lineage>
        <taxon>unclassified sequences</taxon>
        <taxon>metagenomes</taxon>
        <taxon>organismal metagenomes</taxon>
    </lineage>
</organism>
<dbReference type="SUPFAM" id="SSF160719">
    <property type="entry name" value="gpW/gp25-like"/>
    <property type="match status" value="1"/>
</dbReference>
<dbReference type="Pfam" id="PF04965">
    <property type="entry name" value="GPW_gp25"/>
    <property type="match status" value="1"/>
</dbReference>
<dbReference type="InterPro" id="IPR007048">
    <property type="entry name" value="IraD/Gp25-like"/>
</dbReference>
<accession>A0A5J4RAP1</accession>
<dbReference type="EMBL" id="SNRY01001453">
    <property type="protein sequence ID" value="KAA6330828.1"/>
    <property type="molecule type" value="Genomic_DNA"/>
</dbReference>
<comment type="caution">
    <text evidence="2">The sequence shown here is derived from an EMBL/GenBank/DDBJ whole genome shotgun (WGS) entry which is preliminary data.</text>
</comment>
<protein>
    <recommendedName>
        <fullName evidence="1">IraD/Gp25-like domain-containing protein</fullName>
    </recommendedName>
</protein>
<sequence>MPKAQKYDIKYPFQNESPFNTFLDINQNRREKIESDILHVLYTSKGDKIRDPEFGTGLISYIFDPQDEHTWGDIKIEIKTSIDKYVRNVKFKDIDVYNEDESIYLSIWYTYAEEDFNILTTI</sequence>
<proteinExistence type="predicted"/>
<dbReference type="Gene3D" id="3.10.450.40">
    <property type="match status" value="1"/>
</dbReference>
<gene>
    <name evidence="2" type="ORF">EZS27_020516</name>
</gene>
<evidence type="ECO:0000313" key="2">
    <source>
        <dbReference type="EMBL" id="KAA6330828.1"/>
    </source>
</evidence>
<reference evidence="2" key="1">
    <citation type="submission" date="2019-03" db="EMBL/GenBank/DDBJ databases">
        <title>Single cell metagenomics reveals metabolic interactions within the superorganism composed of flagellate Streblomastix strix and complex community of Bacteroidetes bacteria on its surface.</title>
        <authorList>
            <person name="Treitli S.C."/>
            <person name="Kolisko M."/>
            <person name="Husnik F."/>
            <person name="Keeling P."/>
            <person name="Hampl V."/>
        </authorList>
    </citation>
    <scope>NUCLEOTIDE SEQUENCE</scope>
    <source>
        <strain evidence="2">STM</strain>
    </source>
</reference>